<evidence type="ECO:0000256" key="1">
    <source>
        <dbReference type="ARBA" id="ARBA00006429"/>
    </source>
</evidence>
<dbReference type="EMBL" id="JAASQL010000001">
    <property type="protein sequence ID" value="NIJ43797.1"/>
    <property type="molecule type" value="Genomic_DNA"/>
</dbReference>
<dbReference type="Pfam" id="PF17963">
    <property type="entry name" value="Big_9"/>
    <property type="match status" value="1"/>
</dbReference>
<dbReference type="SUPFAM" id="SSF54060">
    <property type="entry name" value="His-Me finger endonucleases"/>
    <property type="match status" value="1"/>
</dbReference>
<gene>
    <name evidence="4" type="ORF">FHR24_000236</name>
</gene>
<dbReference type="Pfam" id="PF04231">
    <property type="entry name" value="Endonuclease_1"/>
    <property type="match status" value="1"/>
</dbReference>
<dbReference type="InterPro" id="IPR044925">
    <property type="entry name" value="His-Me_finger_sf"/>
</dbReference>
<protein>
    <submittedName>
        <fullName evidence="4">Endonuclease I</fullName>
    </submittedName>
</protein>
<dbReference type="PROSITE" id="PS51257">
    <property type="entry name" value="PROKAR_LIPOPROTEIN"/>
    <property type="match status" value="1"/>
</dbReference>
<comment type="caution">
    <text evidence="4">The sequence shown here is derived from an EMBL/GenBank/DDBJ whole genome shotgun (WGS) entry which is preliminary data.</text>
</comment>
<keyword evidence="3" id="KW-0378">Hydrolase</keyword>
<keyword evidence="4" id="KW-0255">Endonuclease</keyword>
<sequence length="368" mass="40895">MKTNFFLYLSAIVLAACSRGDNTFIIEGTNTQTEEPVEIIAPVANNDAFFADKNTAYSFSDILNNDDNVEDVTVTLESTSSNNATITTNTNGTYTYTPATDFTGTDTFKYEVCTNATPQECSTATITITIVEDGVTDLFGNIPSELKAYYSTVTFSTNSETLKSELQEVTTNKHTNIIYYSGRHTPLLKADQDTGNSSNVILVYTGESRDKSFRDVTGSGKPEEFNTEHIYPQSLYKVSDSTDDIVKGDLHHLRYCDANTNSSRSNDKFVDGSGSAGSIGSAWYPGDEWKGDVARMILYIHLRYDKSISKVGDLDTFLEWNEEDPISDFEIQRNDIIADEQGNRNPFIDNPYLVTLIWGGTPAENKWE</sequence>
<evidence type="ECO:0000256" key="2">
    <source>
        <dbReference type="ARBA" id="ARBA00022722"/>
    </source>
</evidence>
<proteinExistence type="inferred from homology"/>
<evidence type="ECO:0000256" key="3">
    <source>
        <dbReference type="ARBA" id="ARBA00022801"/>
    </source>
</evidence>
<dbReference type="PANTHER" id="PTHR33607:SF2">
    <property type="entry name" value="ENDONUCLEASE-1"/>
    <property type="match status" value="1"/>
</dbReference>
<dbReference type="PANTHER" id="PTHR33607">
    <property type="entry name" value="ENDONUCLEASE-1"/>
    <property type="match status" value="1"/>
</dbReference>
<dbReference type="RefSeq" id="WP_167182668.1">
    <property type="nucleotide sequence ID" value="NZ_JAASQL010000001.1"/>
</dbReference>
<keyword evidence="5" id="KW-1185">Reference proteome</keyword>
<evidence type="ECO:0000313" key="5">
    <source>
        <dbReference type="Proteomes" id="UP000745859"/>
    </source>
</evidence>
<dbReference type="Proteomes" id="UP000745859">
    <property type="component" value="Unassembled WGS sequence"/>
</dbReference>
<accession>A0ABX0U4S6</accession>
<dbReference type="Gene3D" id="2.60.40.3440">
    <property type="match status" value="1"/>
</dbReference>
<reference evidence="4 5" key="1">
    <citation type="submission" date="2020-03" db="EMBL/GenBank/DDBJ databases">
        <title>Genomic Encyclopedia of Type Strains, Phase IV (KMG-IV): sequencing the most valuable type-strain genomes for metagenomic binning, comparative biology and taxonomic classification.</title>
        <authorList>
            <person name="Goeker M."/>
        </authorList>
    </citation>
    <scope>NUCLEOTIDE SEQUENCE [LARGE SCALE GENOMIC DNA]</scope>
    <source>
        <strain evidence="4 5">DSM 101599</strain>
    </source>
</reference>
<keyword evidence="2" id="KW-0540">Nuclease</keyword>
<dbReference type="InterPro" id="IPR007346">
    <property type="entry name" value="Endonuclease-I"/>
</dbReference>
<name>A0ABX0U4S6_9FLAO</name>
<evidence type="ECO:0000313" key="4">
    <source>
        <dbReference type="EMBL" id="NIJ43797.1"/>
    </source>
</evidence>
<dbReference type="GO" id="GO:0004519">
    <property type="term" value="F:endonuclease activity"/>
    <property type="evidence" value="ECO:0007669"/>
    <property type="project" value="UniProtKB-KW"/>
</dbReference>
<organism evidence="4 5">
    <name type="scientific">Wenyingzhuangia heitensis</name>
    <dbReference type="NCBI Taxonomy" id="1487859"/>
    <lineage>
        <taxon>Bacteria</taxon>
        <taxon>Pseudomonadati</taxon>
        <taxon>Bacteroidota</taxon>
        <taxon>Flavobacteriia</taxon>
        <taxon>Flavobacteriales</taxon>
        <taxon>Flavobacteriaceae</taxon>
        <taxon>Wenyingzhuangia</taxon>
    </lineage>
</organism>
<comment type="similarity">
    <text evidence="1">Belongs to the EndA/NucM nuclease family.</text>
</comment>